<evidence type="ECO:0000256" key="13">
    <source>
        <dbReference type="SAM" id="MobiDB-lite"/>
    </source>
</evidence>
<organism evidence="15 16">
    <name type="scientific">Symbiodinium pilosum</name>
    <name type="common">Dinoflagellate</name>
    <dbReference type="NCBI Taxonomy" id="2952"/>
    <lineage>
        <taxon>Eukaryota</taxon>
        <taxon>Sar</taxon>
        <taxon>Alveolata</taxon>
        <taxon>Dinophyceae</taxon>
        <taxon>Suessiales</taxon>
        <taxon>Symbiodiniaceae</taxon>
        <taxon>Symbiodinium</taxon>
    </lineage>
</organism>
<evidence type="ECO:0000256" key="1">
    <source>
        <dbReference type="ARBA" id="ARBA00004651"/>
    </source>
</evidence>
<feature type="transmembrane region" description="Helical" evidence="14">
    <location>
        <begin position="115"/>
        <end position="131"/>
    </location>
</feature>
<feature type="transmembrane region" description="Helical" evidence="14">
    <location>
        <begin position="26"/>
        <end position="46"/>
    </location>
</feature>
<name>A0A812IZ27_SYMPI</name>
<keyword evidence="7" id="KW-0762">Sugar transport</keyword>
<evidence type="ECO:0000256" key="2">
    <source>
        <dbReference type="ARBA" id="ARBA00004653"/>
    </source>
</evidence>
<comment type="similarity">
    <text evidence="3">Belongs to the SWEET sugar transporter family.</text>
</comment>
<keyword evidence="9" id="KW-0677">Repeat</keyword>
<evidence type="ECO:0000256" key="7">
    <source>
        <dbReference type="ARBA" id="ARBA00022597"/>
    </source>
</evidence>
<evidence type="ECO:0000256" key="9">
    <source>
        <dbReference type="ARBA" id="ARBA00022737"/>
    </source>
</evidence>
<evidence type="ECO:0000313" key="15">
    <source>
        <dbReference type="EMBL" id="CAE7183370.1"/>
    </source>
</evidence>
<dbReference type="Gene3D" id="1.20.1280.290">
    <property type="match status" value="1"/>
</dbReference>
<dbReference type="PANTHER" id="PTHR10791">
    <property type="entry name" value="RAG1-ACTIVATING PROTEIN 1"/>
    <property type="match status" value="1"/>
</dbReference>
<evidence type="ECO:0000256" key="3">
    <source>
        <dbReference type="ARBA" id="ARBA00007809"/>
    </source>
</evidence>
<dbReference type="Pfam" id="PF03083">
    <property type="entry name" value="MtN3_slv"/>
    <property type="match status" value="1"/>
</dbReference>
<evidence type="ECO:0000256" key="14">
    <source>
        <dbReference type="SAM" id="Phobius"/>
    </source>
</evidence>
<accession>A0A812IZ27</accession>
<feature type="region of interest" description="Disordered" evidence="13">
    <location>
        <begin position="255"/>
        <end position="317"/>
    </location>
</feature>
<feature type="transmembrane region" description="Helical" evidence="14">
    <location>
        <begin position="170"/>
        <end position="189"/>
    </location>
</feature>
<keyword evidence="5" id="KW-0813">Transport</keyword>
<gene>
    <name evidence="15" type="primary">SWEET7B</name>
    <name evidence="15" type="ORF">SPIL2461_LOCUS1182</name>
</gene>
<dbReference type="EMBL" id="CAJNIZ010001126">
    <property type="protein sequence ID" value="CAE7183370.1"/>
    <property type="molecule type" value="Genomic_DNA"/>
</dbReference>
<feature type="transmembrane region" description="Helical" evidence="14">
    <location>
        <begin position="143"/>
        <end position="164"/>
    </location>
</feature>
<dbReference type="InterPro" id="IPR004316">
    <property type="entry name" value="SWEET_rpt"/>
</dbReference>
<protein>
    <recommendedName>
        <fullName evidence="4">Sugar transporter SWEET1</fullName>
    </recommendedName>
</protein>
<evidence type="ECO:0000313" key="16">
    <source>
        <dbReference type="Proteomes" id="UP000649617"/>
    </source>
</evidence>
<feature type="transmembrane region" description="Helical" evidence="14">
    <location>
        <begin position="52"/>
        <end position="70"/>
    </location>
</feature>
<evidence type="ECO:0000256" key="6">
    <source>
        <dbReference type="ARBA" id="ARBA00022475"/>
    </source>
</evidence>
<evidence type="ECO:0000256" key="5">
    <source>
        <dbReference type="ARBA" id="ARBA00022448"/>
    </source>
</evidence>
<feature type="transmembrane region" description="Helical" evidence="14">
    <location>
        <begin position="82"/>
        <end position="103"/>
    </location>
</feature>
<dbReference type="FunFam" id="1.20.1280.290:FF:000004">
    <property type="entry name" value="Sugar transporter SWEET"/>
    <property type="match status" value="1"/>
</dbReference>
<dbReference type="GO" id="GO:0000139">
    <property type="term" value="C:Golgi membrane"/>
    <property type="evidence" value="ECO:0007669"/>
    <property type="project" value="UniProtKB-SubCell"/>
</dbReference>
<evidence type="ECO:0000256" key="10">
    <source>
        <dbReference type="ARBA" id="ARBA00022989"/>
    </source>
</evidence>
<dbReference type="InterPro" id="IPR047664">
    <property type="entry name" value="SWEET"/>
</dbReference>
<evidence type="ECO:0000256" key="12">
    <source>
        <dbReference type="ARBA" id="ARBA00023136"/>
    </source>
</evidence>
<keyword evidence="10 14" id="KW-1133">Transmembrane helix</keyword>
<keyword evidence="8 14" id="KW-0812">Transmembrane</keyword>
<keyword evidence="16" id="KW-1185">Reference proteome</keyword>
<dbReference type="GO" id="GO:0051119">
    <property type="term" value="F:sugar transmembrane transporter activity"/>
    <property type="evidence" value="ECO:0007669"/>
    <property type="project" value="InterPro"/>
</dbReference>
<evidence type="ECO:0000256" key="8">
    <source>
        <dbReference type="ARBA" id="ARBA00022692"/>
    </source>
</evidence>
<keyword evidence="6" id="KW-1003">Cell membrane</keyword>
<dbReference type="PANTHER" id="PTHR10791:SF30">
    <property type="entry name" value="SUGAR TRANSPORTER SWEET1"/>
    <property type="match status" value="1"/>
</dbReference>
<proteinExistence type="inferred from homology"/>
<sequence>MTAPLTQTIDVIATPAKVQNVNPVNLLCFFLNCATQLGYGLFMPVAQVIPCNAYGVAVGFFSIITCWCLARRDEKADRWNCQACASTIFILGLSVLIIVYAGVGGERAPGRVGSLGMLVGIIMYAAPLSVLQEVIRTKSSAPLPVMQIFLGFLNSLCWLAVGLRNQKLPVWAPNVFGMLLSLIQLVLILKYPAKQESDVEAAEENPAPPLKEHVAADFVRSRTGELAETVAEISVLVKSVSGIFENNPNMCMEHNTNESTDSQEKETVAGEATNSPADAPVLLGRFGRGHKDRADAVKKAVEEDGAAASQERRSVQL</sequence>
<feature type="compositionally biased region" description="Basic and acidic residues" evidence="13">
    <location>
        <begin position="292"/>
        <end position="302"/>
    </location>
</feature>
<reference evidence="15" key="1">
    <citation type="submission" date="2021-02" db="EMBL/GenBank/DDBJ databases">
        <authorList>
            <person name="Dougan E. K."/>
            <person name="Rhodes N."/>
            <person name="Thang M."/>
            <person name="Chan C."/>
        </authorList>
    </citation>
    <scope>NUCLEOTIDE SEQUENCE</scope>
</reference>
<dbReference type="GO" id="GO:0005886">
    <property type="term" value="C:plasma membrane"/>
    <property type="evidence" value="ECO:0007669"/>
    <property type="project" value="UniProtKB-SubCell"/>
</dbReference>
<evidence type="ECO:0000256" key="11">
    <source>
        <dbReference type="ARBA" id="ARBA00023034"/>
    </source>
</evidence>
<dbReference type="OrthoDB" id="409725at2759"/>
<comment type="caution">
    <text evidence="15">The sequence shown here is derived from an EMBL/GenBank/DDBJ whole genome shotgun (WGS) entry which is preliminary data.</text>
</comment>
<keyword evidence="12 14" id="KW-0472">Membrane</keyword>
<dbReference type="AlphaFoldDB" id="A0A812IZ27"/>
<keyword evidence="11" id="KW-0333">Golgi apparatus</keyword>
<comment type="subcellular location">
    <subcellularLocation>
        <location evidence="1">Cell membrane</location>
        <topology evidence="1">Multi-pass membrane protein</topology>
    </subcellularLocation>
    <subcellularLocation>
        <location evidence="2">Golgi apparatus membrane</location>
        <topology evidence="2">Multi-pass membrane protein</topology>
    </subcellularLocation>
</comment>
<dbReference type="Proteomes" id="UP000649617">
    <property type="component" value="Unassembled WGS sequence"/>
</dbReference>
<evidence type="ECO:0000256" key="4">
    <source>
        <dbReference type="ARBA" id="ARBA00021741"/>
    </source>
</evidence>